<keyword evidence="2" id="KW-1185">Reference proteome</keyword>
<organism evidence="1 2">
    <name type="scientific">Nothophoma quercina</name>
    <dbReference type="NCBI Taxonomy" id="749835"/>
    <lineage>
        <taxon>Eukaryota</taxon>
        <taxon>Fungi</taxon>
        <taxon>Dikarya</taxon>
        <taxon>Ascomycota</taxon>
        <taxon>Pezizomycotina</taxon>
        <taxon>Dothideomycetes</taxon>
        <taxon>Pleosporomycetidae</taxon>
        <taxon>Pleosporales</taxon>
        <taxon>Pleosporineae</taxon>
        <taxon>Didymellaceae</taxon>
        <taxon>Nothophoma</taxon>
    </lineage>
</organism>
<protein>
    <submittedName>
        <fullName evidence="1">Uncharacterized protein</fullName>
    </submittedName>
</protein>
<reference evidence="1 2" key="1">
    <citation type="submission" date="2024-02" db="EMBL/GenBank/DDBJ databases">
        <title>De novo assembly and annotation of 12 fungi associated with fruit tree decline syndrome in Ontario, Canada.</title>
        <authorList>
            <person name="Sulman M."/>
            <person name="Ellouze W."/>
            <person name="Ilyukhin E."/>
        </authorList>
    </citation>
    <scope>NUCLEOTIDE SEQUENCE [LARGE SCALE GENOMIC DNA]</scope>
    <source>
        <strain evidence="1 2">M97-236</strain>
    </source>
</reference>
<evidence type="ECO:0000313" key="1">
    <source>
        <dbReference type="EMBL" id="KAL1603360.1"/>
    </source>
</evidence>
<dbReference type="Proteomes" id="UP001521222">
    <property type="component" value="Unassembled WGS sequence"/>
</dbReference>
<comment type="caution">
    <text evidence="1">The sequence shown here is derived from an EMBL/GenBank/DDBJ whole genome shotgun (WGS) entry which is preliminary data.</text>
</comment>
<dbReference type="EMBL" id="JAKIXB020000012">
    <property type="protein sequence ID" value="KAL1603360.1"/>
    <property type="molecule type" value="Genomic_DNA"/>
</dbReference>
<name>A0ABR3RFZ8_9PLEO</name>
<proteinExistence type="predicted"/>
<accession>A0ABR3RFZ8</accession>
<sequence>MDDIATLVRDLQELWLFGGLDTLQNPADEETQRKKAEEVAGIIEVLAQQKPDPEEGHEHGDGAT</sequence>
<gene>
    <name evidence="1" type="ORF">SLS59_004456</name>
</gene>
<evidence type="ECO:0000313" key="2">
    <source>
        <dbReference type="Proteomes" id="UP001521222"/>
    </source>
</evidence>